<comment type="caution">
    <text evidence="1">The sequence shown here is derived from an EMBL/GenBank/DDBJ whole genome shotgun (WGS) entry which is preliminary data.</text>
</comment>
<evidence type="ECO:0000313" key="1">
    <source>
        <dbReference type="EMBL" id="KAE9454869.1"/>
    </source>
</evidence>
<evidence type="ECO:0000313" key="2">
    <source>
        <dbReference type="Proteomes" id="UP000428333"/>
    </source>
</evidence>
<proteinExistence type="predicted"/>
<name>A0A6A4LHX2_9ERIC</name>
<feature type="non-terminal residue" evidence="1">
    <location>
        <position position="219"/>
    </location>
</feature>
<accession>A0A6A4LHX2</accession>
<gene>
    <name evidence="1" type="ORF">C3L33_13230</name>
</gene>
<organism evidence="1 2">
    <name type="scientific">Rhododendron williamsianum</name>
    <dbReference type="NCBI Taxonomy" id="262921"/>
    <lineage>
        <taxon>Eukaryota</taxon>
        <taxon>Viridiplantae</taxon>
        <taxon>Streptophyta</taxon>
        <taxon>Embryophyta</taxon>
        <taxon>Tracheophyta</taxon>
        <taxon>Spermatophyta</taxon>
        <taxon>Magnoliopsida</taxon>
        <taxon>eudicotyledons</taxon>
        <taxon>Gunneridae</taxon>
        <taxon>Pentapetalae</taxon>
        <taxon>asterids</taxon>
        <taxon>Ericales</taxon>
        <taxon>Ericaceae</taxon>
        <taxon>Ericoideae</taxon>
        <taxon>Rhodoreae</taxon>
        <taxon>Rhododendron</taxon>
    </lineage>
</organism>
<feature type="non-terminal residue" evidence="1">
    <location>
        <position position="1"/>
    </location>
</feature>
<protein>
    <submittedName>
        <fullName evidence="1">Uncharacterized protein</fullName>
    </submittedName>
</protein>
<reference evidence="1 2" key="1">
    <citation type="journal article" date="2019" name="Genome Biol. Evol.">
        <title>The Rhododendron genome and chromosomal organization provide insight into shared whole-genome duplications across the heath family (Ericaceae).</title>
        <authorList>
            <person name="Soza V.L."/>
            <person name="Lindsley D."/>
            <person name="Waalkes A."/>
            <person name="Ramage E."/>
            <person name="Patwardhan R.P."/>
            <person name="Burton J.N."/>
            <person name="Adey A."/>
            <person name="Kumar A."/>
            <person name="Qiu R."/>
            <person name="Shendure J."/>
            <person name="Hall B."/>
        </authorList>
    </citation>
    <scope>NUCLEOTIDE SEQUENCE [LARGE SCALE GENOMIC DNA]</scope>
    <source>
        <strain evidence="1">RSF 1966-606</strain>
    </source>
</reference>
<dbReference type="OrthoDB" id="1568172at2759"/>
<sequence length="219" mass="24098">MKVNASCNFPLLQIPRIPVRGSLRRLSFGTMPQCSCAKTLKVLDIQKLAAEMGLNCITTYKLDALKAVRQRSESNDLHTASFVAQEGSDNDSTGNANCIAVSGYAPFPDGVTFDEIVGDMCGGRYGSRQSHTRRAFLPARVWFVDSVLKANVCVSGHHEERNGTILEALYAFHKGYEVSIPDLIWGEMLKFYKASKVRQTPLALALALPFPTVITTLVR</sequence>
<keyword evidence="2" id="KW-1185">Reference proteome</keyword>
<dbReference type="AlphaFoldDB" id="A0A6A4LHX2"/>
<dbReference type="Proteomes" id="UP000428333">
    <property type="component" value="Linkage Group LG08"/>
</dbReference>
<dbReference type="EMBL" id="QEFC01002091">
    <property type="protein sequence ID" value="KAE9454869.1"/>
    <property type="molecule type" value="Genomic_DNA"/>
</dbReference>